<gene>
    <name evidence="2" type="ORF">VaNZ11_002743</name>
</gene>
<organism evidence="2 3">
    <name type="scientific">Volvox africanus</name>
    <dbReference type="NCBI Taxonomy" id="51714"/>
    <lineage>
        <taxon>Eukaryota</taxon>
        <taxon>Viridiplantae</taxon>
        <taxon>Chlorophyta</taxon>
        <taxon>core chlorophytes</taxon>
        <taxon>Chlorophyceae</taxon>
        <taxon>CS clade</taxon>
        <taxon>Chlamydomonadales</taxon>
        <taxon>Volvocaceae</taxon>
        <taxon>Volvox</taxon>
    </lineage>
</organism>
<accession>A0ABQ5RT24</accession>
<dbReference type="EMBL" id="BSDZ01000008">
    <property type="protein sequence ID" value="GLI60596.1"/>
    <property type="molecule type" value="Genomic_DNA"/>
</dbReference>
<evidence type="ECO:0000313" key="3">
    <source>
        <dbReference type="Proteomes" id="UP001165090"/>
    </source>
</evidence>
<feature type="compositionally biased region" description="Polar residues" evidence="1">
    <location>
        <begin position="237"/>
        <end position="251"/>
    </location>
</feature>
<sequence length="320" mass="32364">DNELEALMPDDVGAGSAPNFVIPAASVDAAVAAAATAAATASMVTSSSNYLYGNVGSVGSLSSPPQRVGRGVLHDFKGAKPAASAALRICQETFGHTERKAIGAAAARSTATRPTNSVIKSPTSYSSYLATPSSKAGASSWSMVAIKPDWGSTVEATAAAAAAGHTKLHRAQAGGTPTPSRTACRKVNTTLANRNAKATCSIRGNNWIGNGINCNSNSNRNRNSSEGPNAVTTIVTGASSSWQRSKQTESGVQPIDNRASPSKTPCFSPRPSWNAATSPAPAGTVVPRLTRKKPPVREGAAKAAHSAAAVLAADPGSGMA</sequence>
<evidence type="ECO:0000313" key="2">
    <source>
        <dbReference type="EMBL" id="GLI60596.1"/>
    </source>
</evidence>
<name>A0ABQ5RT24_9CHLO</name>
<dbReference type="Proteomes" id="UP001165090">
    <property type="component" value="Unassembled WGS sequence"/>
</dbReference>
<keyword evidence="3" id="KW-1185">Reference proteome</keyword>
<reference evidence="2 3" key="1">
    <citation type="journal article" date="2023" name="IScience">
        <title>Expanded male sex-determining region conserved during the evolution of homothallism in the green alga Volvox.</title>
        <authorList>
            <person name="Yamamoto K."/>
            <person name="Matsuzaki R."/>
            <person name="Mahakham W."/>
            <person name="Heman W."/>
            <person name="Sekimoto H."/>
            <person name="Kawachi M."/>
            <person name="Minakuchi Y."/>
            <person name="Toyoda A."/>
            <person name="Nozaki H."/>
        </authorList>
    </citation>
    <scope>NUCLEOTIDE SEQUENCE [LARGE SCALE GENOMIC DNA]</scope>
    <source>
        <strain evidence="2 3">NIES-4468</strain>
    </source>
</reference>
<feature type="non-terminal residue" evidence="2">
    <location>
        <position position="1"/>
    </location>
</feature>
<proteinExistence type="predicted"/>
<protein>
    <submittedName>
        <fullName evidence="2">Uncharacterized protein</fullName>
    </submittedName>
</protein>
<evidence type="ECO:0000256" key="1">
    <source>
        <dbReference type="SAM" id="MobiDB-lite"/>
    </source>
</evidence>
<comment type="caution">
    <text evidence="2">The sequence shown here is derived from an EMBL/GenBank/DDBJ whole genome shotgun (WGS) entry which is preliminary data.</text>
</comment>
<feature type="region of interest" description="Disordered" evidence="1">
    <location>
        <begin position="237"/>
        <end position="300"/>
    </location>
</feature>